<keyword evidence="3" id="KW-1185">Reference proteome</keyword>
<gene>
    <name evidence="2" type="ORF">DERYTH_LOCUS17586</name>
</gene>
<dbReference type="InterPro" id="IPR001660">
    <property type="entry name" value="SAM"/>
</dbReference>
<feature type="domain" description="SAM" evidence="1">
    <location>
        <begin position="26"/>
        <end position="94"/>
    </location>
</feature>
<evidence type="ECO:0000313" key="2">
    <source>
        <dbReference type="EMBL" id="CAG8758614.1"/>
    </source>
</evidence>
<comment type="caution">
    <text evidence="2">The sequence shown here is derived from an EMBL/GenBank/DDBJ whole genome shotgun (WGS) entry which is preliminary data.</text>
</comment>
<accession>A0A9N9J0F1</accession>
<dbReference type="AlphaFoldDB" id="A0A9N9J0F1"/>
<reference evidence="2" key="1">
    <citation type="submission" date="2021-06" db="EMBL/GenBank/DDBJ databases">
        <authorList>
            <person name="Kallberg Y."/>
            <person name="Tangrot J."/>
            <person name="Rosling A."/>
        </authorList>
    </citation>
    <scope>NUCLEOTIDE SEQUENCE</scope>
    <source>
        <strain evidence="2">MA453B</strain>
    </source>
</reference>
<evidence type="ECO:0000313" key="3">
    <source>
        <dbReference type="Proteomes" id="UP000789405"/>
    </source>
</evidence>
<dbReference type="InterPro" id="IPR013761">
    <property type="entry name" value="SAM/pointed_sf"/>
</dbReference>
<name>A0A9N9J0F1_9GLOM</name>
<protein>
    <submittedName>
        <fullName evidence="2">24026_t:CDS:1</fullName>
    </submittedName>
</protein>
<dbReference type="Gene3D" id="1.10.150.50">
    <property type="entry name" value="Transcription Factor, Ets-1"/>
    <property type="match status" value="1"/>
</dbReference>
<dbReference type="OrthoDB" id="2404197at2759"/>
<dbReference type="SMART" id="SM00454">
    <property type="entry name" value="SAM"/>
    <property type="match status" value="1"/>
</dbReference>
<dbReference type="SUPFAM" id="SSF47769">
    <property type="entry name" value="SAM/Pointed domain"/>
    <property type="match status" value="1"/>
</dbReference>
<dbReference type="EMBL" id="CAJVPY010016755">
    <property type="protein sequence ID" value="CAG8758614.1"/>
    <property type="molecule type" value="Genomic_DNA"/>
</dbReference>
<organism evidence="2 3">
    <name type="scientific">Dentiscutata erythropus</name>
    <dbReference type="NCBI Taxonomy" id="1348616"/>
    <lineage>
        <taxon>Eukaryota</taxon>
        <taxon>Fungi</taxon>
        <taxon>Fungi incertae sedis</taxon>
        <taxon>Mucoromycota</taxon>
        <taxon>Glomeromycotina</taxon>
        <taxon>Glomeromycetes</taxon>
        <taxon>Diversisporales</taxon>
        <taxon>Gigasporaceae</taxon>
        <taxon>Dentiscutata</taxon>
    </lineage>
</organism>
<evidence type="ECO:0000259" key="1">
    <source>
        <dbReference type="SMART" id="SM00454"/>
    </source>
</evidence>
<dbReference type="Proteomes" id="UP000789405">
    <property type="component" value="Unassembled WGS sequence"/>
</dbReference>
<sequence length="344" mass="39810">MSSEPASPSSISSDEEIITRTMGDVVKDYNTEELIEYLRRKNLKLNEAHFEIFRQEEISGISFLELTKDDFINFGFKGGPSIILAKFVEELKEQKLRSFSSYKTVEELKELPREYKVNGDNITYIKQFIPIFEKIDDDDEALKQCFSEITLRLSQIKSMTDANEATRRTFIESILHASIAIARRRTNKEIDIEYQREVSGEESTGRVDFAISGIEDLLCITEGKPRNIKIGYLQNIKQLESSFHTNKKRTADQAFNNDGYDYLYGIVSTGVDWHFIMFTSDGLYCTSKSEYQIDLTKKVIRENQEILRNNIKEIIGIIVGLLKDRVTVCDKPESKRRRVQEKIK</sequence>
<proteinExistence type="predicted"/>